<evidence type="ECO:0000313" key="3">
    <source>
        <dbReference type="Proteomes" id="UP001241603"/>
    </source>
</evidence>
<protein>
    <submittedName>
        <fullName evidence="2">CRP-like cAMP-binding protein</fullName>
    </submittedName>
</protein>
<dbReference type="Gene3D" id="2.60.120.10">
    <property type="entry name" value="Jelly Rolls"/>
    <property type="match status" value="1"/>
</dbReference>
<dbReference type="Proteomes" id="UP001241603">
    <property type="component" value="Unassembled WGS sequence"/>
</dbReference>
<name>A0ABU0H4V3_9HYPH</name>
<reference evidence="2 3" key="1">
    <citation type="submission" date="2023-07" db="EMBL/GenBank/DDBJ databases">
        <title>Genomic Encyclopedia of Type Strains, Phase IV (KMG-IV): sequencing the most valuable type-strain genomes for metagenomic binning, comparative biology and taxonomic classification.</title>
        <authorList>
            <person name="Goeker M."/>
        </authorList>
    </citation>
    <scope>NUCLEOTIDE SEQUENCE [LARGE SCALE GENOMIC DNA]</scope>
    <source>
        <strain evidence="2 3">B6-8</strain>
    </source>
</reference>
<dbReference type="SMART" id="SM00100">
    <property type="entry name" value="cNMP"/>
    <property type="match status" value="1"/>
</dbReference>
<dbReference type="EMBL" id="JAUSVO010000002">
    <property type="protein sequence ID" value="MDQ0437347.1"/>
    <property type="molecule type" value="Genomic_DNA"/>
</dbReference>
<dbReference type="InterPro" id="IPR014710">
    <property type="entry name" value="RmlC-like_jellyroll"/>
</dbReference>
<dbReference type="InterPro" id="IPR018490">
    <property type="entry name" value="cNMP-bd_dom_sf"/>
</dbReference>
<gene>
    <name evidence="2" type="ORF">QO014_001732</name>
</gene>
<proteinExistence type="predicted"/>
<keyword evidence="3" id="KW-1185">Reference proteome</keyword>
<feature type="domain" description="Cyclic nucleotide-binding" evidence="1">
    <location>
        <begin position="1"/>
        <end position="86"/>
    </location>
</feature>
<evidence type="ECO:0000259" key="1">
    <source>
        <dbReference type="PROSITE" id="PS50042"/>
    </source>
</evidence>
<comment type="caution">
    <text evidence="2">The sequence shown here is derived from an EMBL/GenBank/DDBJ whole genome shotgun (WGS) entry which is preliminary data.</text>
</comment>
<dbReference type="InterPro" id="IPR000595">
    <property type="entry name" value="cNMP-bd_dom"/>
</dbReference>
<organism evidence="2 3">
    <name type="scientific">Kaistia dalseonensis</name>
    <dbReference type="NCBI Taxonomy" id="410840"/>
    <lineage>
        <taxon>Bacteria</taxon>
        <taxon>Pseudomonadati</taxon>
        <taxon>Pseudomonadota</taxon>
        <taxon>Alphaproteobacteria</taxon>
        <taxon>Hyphomicrobiales</taxon>
        <taxon>Kaistiaceae</taxon>
        <taxon>Kaistia</taxon>
    </lineage>
</organism>
<sequence length="161" mass="17664">MLDVLARYDETRRIDVPAGRELLTEGVTSGRLYVLADGMIEVVRGETQVMLISEPGAIFGEMSVLLDVPHTATVRTVVPSSLYAFDDAAKFLRDDPETALVVARLLAQRLNAATSYLVDLKRQFESHGNHLSMVSDVLASLLHHQETAFTPGSDRQPDPGM</sequence>
<dbReference type="SUPFAM" id="SSF51206">
    <property type="entry name" value="cAMP-binding domain-like"/>
    <property type="match status" value="1"/>
</dbReference>
<accession>A0ABU0H4V3</accession>
<dbReference type="CDD" id="cd00038">
    <property type="entry name" value="CAP_ED"/>
    <property type="match status" value="1"/>
</dbReference>
<evidence type="ECO:0000313" key="2">
    <source>
        <dbReference type="EMBL" id="MDQ0437347.1"/>
    </source>
</evidence>
<dbReference type="PROSITE" id="PS50042">
    <property type="entry name" value="CNMP_BINDING_3"/>
    <property type="match status" value="1"/>
</dbReference>
<dbReference type="Pfam" id="PF00027">
    <property type="entry name" value="cNMP_binding"/>
    <property type="match status" value="1"/>
</dbReference>
<dbReference type="RefSeq" id="WP_266348275.1">
    <property type="nucleotide sequence ID" value="NZ_JAPKNG010000002.1"/>
</dbReference>